<dbReference type="InterPro" id="IPR017500">
    <property type="entry name" value="Phage_infect_YhgE_N"/>
</dbReference>
<feature type="transmembrane region" description="Helical" evidence="6">
    <location>
        <begin position="797"/>
        <end position="817"/>
    </location>
</feature>
<dbReference type="PANTHER" id="PTHR43077:SF10">
    <property type="entry name" value="TRANSPORT PERMEASE PROTEIN"/>
    <property type="match status" value="1"/>
</dbReference>
<feature type="transmembrane region" description="Helical" evidence="6">
    <location>
        <begin position="21"/>
        <end position="44"/>
    </location>
</feature>
<feature type="compositionally biased region" description="Basic and acidic residues" evidence="5">
    <location>
        <begin position="861"/>
        <end position="889"/>
    </location>
</feature>
<dbReference type="GO" id="GO:0016020">
    <property type="term" value="C:membrane"/>
    <property type="evidence" value="ECO:0007669"/>
    <property type="project" value="UniProtKB-SubCell"/>
</dbReference>
<feature type="domain" description="ABC-2 type transporter transmembrane" evidence="7">
    <location>
        <begin position="23"/>
        <end position="189"/>
    </location>
</feature>
<keyword evidence="3 6" id="KW-1133">Transmembrane helix</keyword>
<name>A0A806FIY4_BIFAN</name>
<dbReference type="Proteomes" id="UP000008394">
    <property type="component" value="Chromosome"/>
</dbReference>
<dbReference type="NCBIfam" id="TIGR03062">
    <property type="entry name" value="pip_yhgE_Cterm"/>
    <property type="match status" value="1"/>
</dbReference>
<keyword evidence="2 6" id="KW-0812">Transmembrane</keyword>
<accession>A0A806FIY4</accession>
<dbReference type="PANTHER" id="PTHR43077">
    <property type="entry name" value="TRANSPORT PERMEASE YVFS-RELATED"/>
    <property type="match status" value="1"/>
</dbReference>
<evidence type="ECO:0000313" key="9">
    <source>
        <dbReference type="Proteomes" id="UP000008394"/>
    </source>
</evidence>
<feature type="compositionally biased region" description="Basic residues" evidence="5">
    <location>
        <begin position="901"/>
        <end position="922"/>
    </location>
</feature>
<evidence type="ECO:0000259" key="7">
    <source>
        <dbReference type="Pfam" id="PF12698"/>
    </source>
</evidence>
<feature type="transmembrane region" description="Helical" evidence="6">
    <location>
        <begin position="564"/>
        <end position="590"/>
    </location>
</feature>
<evidence type="ECO:0000313" key="8">
    <source>
        <dbReference type="EMBL" id="AEK29629.1"/>
    </source>
</evidence>
<comment type="subcellular location">
    <subcellularLocation>
        <location evidence="1">Membrane</location>
        <topology evidence="1">Multi-pass membrane protein</topology>
    </subcellularLocation>
</comment>
<reference evidence="8 9" key="1">
    <citation type="journal article" date="2011" name="J. Bacteriol.">
        <title>Genome Sequence of the Probiotic Strain Bifidobacterium animalis subsp. lactis CNCM I-2494.</title>
        <authorList>
            <person name="Chervaux C."/>
            <person name="Grimaldi C."/>
            <person name="Bolotin A."/>
            <person name="Quinquis B."/>
            <person name="Legrain-Raspaud S."/>
            <person name="van Hylckama Vlieg J.E."/>
            <person name="Denariaz G."/>
            <person name="Smokvina T."/>
        </authorList>
    </citation>
    <scope>NUCLEOTIDE SEQUENCE [LARGE SCALE GENOMIC DNA]</scope>
    <source>
        <strain evidence="8 9">CNCM I-2494</strain>
    </source>
</reference>
<dbReference type="EMBL" id="CP002915">
    <property type="protein sequence ID" value="AEK29629.1"/>
    <property type="molecule type" value="Genomic_DNA"/>
</dbReference>
<proteinExistence type="predicted"/>
<gene>
    <name evidence="8" type="ORF">BALAC2494_00942</name>
</gene>
<dbReference type="AlphaFoldDB" id="A0A806FIY4"/>
<evidence type="ECO:0000256" key="2">
    <source>
        <dbReference type="ARBA" id="ARBA00022692"/>
    </source>
</evidence>
<dbReference type="Gene3D" id="3.40.1710.10">
    <property type="entry name" value="abc type-2 transporter like domain"/>
    <property type="match status" value="1"/>
</dbReference>
<dbReference type="Pfam" id="PF12698">
    <property type="entry name" value="ABC2_membrane_3"/>
    <property type="match status" value="2"/>
</dbReference>
<feature type="transmembrane region" description="Helical" evidence="6">
    <location>
        <begin position="767"/>
        <end position="791"/>
    </location>
</feature>
<dbReference type="RefSeq" id="WP_004218482.1">
    <property type="nucleotide sequence ID" value="NC_017215.1"/>
</dbReference>
<keyword evidence="4 6" id="KW-0472">Membrane</keyword>
<dbReference type="NCBIfam" id="TIGR03061">
    <property type="entry name" value="pip_yhgE_Nterm"/>
    <property type="match status" value="1"/>
</dbReference>
<feature type="domain" description="ABC-2 type transporter transmembrane" evidence="7">
    <location>
        <begin position="475"/>
        <end position="699"/>
    </location>
</feature>
<evidence type="ECO:0000256" key="1">
    <source>
        <dbReference type="ARBA" id="ARBA00004141"/>
    </source>
</evidence>
<dbReference type="GO" id="GO:0140359">
    <property type="term" value="F:ABC-type transporter activity"/>
    <property type="evidence" value="ECO:0007669"/>
    <property type="project" value="InterPro"/>
</dbReference>
<evidence type="ECO:0000256" key="3">
    <source>
        <dbReference type="ARBA" id="ARBA00022989"/>
    </source>
</evidence>
<feature type="region of interest" description="Disordered" evidence="5">
    <location>
        <begin position="861"/>
        <end position="922"/>
    </location>
</feature>
<sequence>MRNIWFILRRDLKRLIINPAAWVIIFGLTFIPALYAWFNIIGFWNPYGNTKGITVAVANEDAGADNAMMGKLELGDQIESTLKENHELGWTFLGKAKAMECVESGHCYAAIVIPRNFSENMAAVITGSGQRPTLEYYVNEKVNAVAPKMTDVGANTVDRQVNSAFVSTVSKAVTDTINTTNVQITQEGNATVAQTVAKLDATKANLSKSRTMIADLRKTLDGVDEKTTAAKQALAGVDSAATSASQGLTSASGLLTKTQGGITSFSNDLSTELDQGGNLFLQASGKASTSATRVANGVLTASGATGSALNELTSVNKTNAQILADLKALPDNPLSEQINEIVTDLSAENEKVAQTLQTLTTLNDSTTAAANSTLGTVDQFSATSTTTVDALSGARNTINSSAIPQLNSGLATLSGTAGTLSGFLTGTQSLTGQTNLILDQLTQICQSTSSSLNSTDDLLGKFITRIDTVTTDLKTLENTNVLSDLLGSKNGTLDASRIASFMLSPTVLDTHTLYPIDTYGSGMAPLFTSLALWVGVFMLMVLFKLEVDNEGLEGRHVTTNQTYMARYLLLAIVAGLQGIVCAVGDLIIRVQCANRFVFILTAWLTSLAYLAIAYALSATFMHVGKALVVALVMLQIPGASGLYPIEMMPDFYRALYPFFPFTYSINAFRETIAGFYDGDWLTKMLMLALFTAIAFFVGLVVRPWLGNFNHLFAREVHEGDMIVGERVYMPANRFDLAQALHVLADHGEYRRRIERRAKRFATLYPRLMRGALVAGFAVPIVLFIVFSFVGASDGSKLVALATWIAWILIIIIFLMTVESIRESLRRQTELGSLSEDSLRDMIMAQGVFGNNRHHITVPADELRPDAASNSRERAEKRREERDLNHREDTLDLNLNELRKPERQRKHRGSTSRRNHHDGRHSA</sequence>
<feature type="transmembrane region" description="Helical" evidence="6">
    <location>
        <begin position="596"/>
        <end position="616"/>
    </location>
</feature>
<dbReference type="KEGG" id="bnm:BALAC2494_00942"/>
<evidence type="ECO:0000256" key="5">
    <source>
        <dbReference type="SAM" id="MobiDB-lite"/>
    </source>
</evidence>
<organism evidence="8 9">
    <name type="scientific">Bifidobacterium animalis subsp. lactis CNCM I-2494</name>
    <dbReference type="NCBI Taxonomy" id="1042403"/>
    <lineage>
        <taxon>Bacteria</taxon>
        <taxon>Bacillati</taxon>
        <taxon>Actinomycetota</taxon>
        <taxon>Actinomycetes</taxon>
        <taxon>Bifidobacteriales</taxon>
        <taxon>Bifidobacteriaceae</taxon>
        <taxon>Bifidobacterium</taxon>
    </lineage>
</organism>
<feature type="transmembrane region" description="Helical" evidence="6">
    <location>
        <begin position="523"/>
        <end position="543"/>
    </location>
</feature>
<protein>
    <submittedName>
        <fullName evidence="8">Phage infection protein</fullName>
    </submittedName>
</protein>
<dbReference type="InterPro" id="IPR051328">
    <property type="entry name" value="T7SS_ABC-Transporter"/>
</dbReference>
<evidence type="ECO:0000256" key="6">
    <source>
        <dbReference type="SAM" id="Phobius"/>
    </source>
</evidence>
<dbReference type="GeneID" id="29696241"/>
<evidence type="ECO:0000256" key="4">
    <source>
        <dbReference type="ARBA" id="ARBA00023136"/>
    </source>
</evidence>
<dbReference type="InterPro" id="IPR013525">
    <property type="entry name" value="ABC2_TM"/>
</dbReference>
<feature type="transmembrane region" description="Helical" evidence="6">
    <location>
        <begin position="684"/>
        <end position="705"/>
    </location>
</feature>
<dbReference type="InterPro" id="IPR017501">
    <property type="entry name" value="Phage_infect_YhgE_C"/>
</dbReference>
<feature type="transmembrane region" description="Helical" evidence="6">
    <location>
        <begin position="623"/>
        <end position="645"/>
    </location>
</feature>